<evidence type="ECO:0000256" key="4">
    <source>
        <dbReference type="ARBA" id="ARBA00022989"/>
    </source>
</evidence>
<evidence type="ECO:0000313" key="9">
    <source>
        <dbReference type="EMBL" id="MFD1735827.1"/>
    </source>
</evidence>
<keyword evidence="2" id="KW-1003">Cell membrane</keyword>
<keyword evidence="3 7" id="KW-0812">Transmembrane</keyword>
<keyword evidence="9" id="KW-0969">Cilium</keyword>
<evidence type="ECO:0000256" key="2">
    <source>
        <dbReference type="ARBA" id="ARBA00022475"/>
    </source>
</evidence>
<keyword evidence="9" id="KW-0966">Cell projection</keyword>
<keyword evidence="5 7" id="KW-0472">Membrane</keyword>
<gene>
    <name evidence="9" type="ORF">ACFSCX_04530</name>
</gene>
<evidence type="ECO:0000256" key="5">
    <source>
        <dbReference type="ARBA" id="ARBA00023136"/>
    </source>
</evidence>
<comment type="caution">
    <text evidence="9">The sequence shown here is derived from an EMBL/GenBank/DDBJ whole genome shotgun (WGS) entry which is preliminary data.</text>
</comment>
<comment type="subcellular location">
    <subcellularLocation>
        <location evidence="1">Cell membrane</location>
    </subcellularLocation>
</comment>
<reference evidence="10" key="1">
    <citation type="journal article" date="2019" name="Int. J. Syst. Evol. Microbiol.">
        <title>The Global Catalogue of Microorganisms (GCM) 10K type strain sequencing project: providing services to taxonomists for standard genome sequencing and annotation.</title>
        <authorList>
            <consortium name="The Broad Institute Genomics Platform"/>
            <consortium name="The Broad Institute Genome Sequencing Center for Infectious Disease"/>
            <person name="Wu L."/>
            <person name="Ma J."/>
        </authorList>
    </citation>
    <scope>NUCLEOTIDE SEQUENCE [LARGE SCALE GENOMIC DNA]</scope>
    <source>
        <strain evidence="10">CCUG 49339</strain>
    </source>
</reference>
<keyword evidence="9" id="KW-0282">Flagellum</keyword>
<proteinExistence type="predicted"/>
<feature type="chain" id="PRO_5045693934" evidence="8">
    <location>
        <begin position="29"/>
        <end position="233"/>
    </location>
</feature>
<organism evidence="9 10">
    <name type="scientific">Bacillus salitolerans</name>
    <dbReference type="NCBI Taxonomy" id="1437434"/>
    <lineage>
        <taxon>Bacteria</taxon>
        <taxon>Bacillati</taxon>
        <taxon>Bacillota</taxon>
        <taxon>Bacilli</taxon>
        <taxon>Bacillales</taxon>
        <taxon>Bacillaceae</taxon>
        <taxon>Bacillus</taxon>
    </lineage>
</organism>
<evidence type="ECO:0000256" key="3">
    <source>
        <dbReference type="ARBA" id="ARBA00022692"/>
    </source>
</evidence>
<evidence type="ECO:0000313" key="10">
    <source>
        <dbReference type="Proteomes" id="UP001597214"/>
    </source>
</evidence>
<keyword evidence="8" id="KW-0732">Signal</keyword>
<dbReference type="EMBL" id="JBHUEM010000003">
    <property type="protein sequence ID" value="MFD1735827.1"/>
    <property type="molecule type" value="Genomic_DNA"/>
</dbReference>
<feature type="signal peptide" evidence="8">
    <location>
        <begin position="1"/>
        <end position="28"/>
    </location>
</feature>
<feature type="region of interest" description="Disordered" evidence="6">
    <location>
        <begin position="37"/>
        <end position="61"/>
    </location>
</feature>
<dbReference type="InterPro" id="IPR022781">
    <property type="entry name" value="Flagellar_biosynth_FliO"/>
</dbReference>
<keyword evidence="10" id="KW-1185">Reference proteome</keyword>
<keyword evidence="4 7" id="KW-1133">Transmembrane helix</keyword>
<evidence type="ECO:0000256" key="7">
    <source>
        <dbReference type="SAM" id="Phobius"/>
    </source>
</evidence>
<accession>A0ABW4LKV5</accession>
<feature type="transmembrane region" description="Helical" evidence="7">
    <location>
        <begin position="84"/>
        <end position="105"/>
    </location>
</feature>
<dbReference type="RefSeq" id="WP_377926933.1">
    <property type="nucleotide sequence ID" value="NZ_JBHUEM010000003.1"/>
</dbReference>
<dbReference type="Pfam" id="PF04347">
    <property type="entry name" value="FliO"/>
    <property type="match status" value="1"/>
</dbReference>
<protein>
    <submittedName>
        <fullName evidence="9">Flagellar biosynthetic protein FliO</fullName>
    </submittedName>
</protein>
<feature type="compositionally biased region" description="Basic and acidic residues" evidence="6">
    <location>
        <begin position="40"/>
        <end position="57"/>
    </location>
</feature>
<evidence type="ECO:0000256" key="6">
    <source>
        <dbReference type="SAM" id="MobiDB-lite"/>
    </source>
</evidence>
<name>A0ABW4LKV5_9BACI</name>
<evidence type="ECO:0000256" key="8">
    <source>
        <dbReference type="SAM" id="SignalP"/>
    </source>
</evidence>
<sequence>MLQQLRKIVFLFCMVLLFMPLVQSNVQAETNSGSQSVSEWIKENEKTDTSVDTKEESPLDPVQQDETVIDTGTTNVTKVGFGDFFNVIFSFAIVLFLLLATLRFIKKKNQSFDSTRKINNIGGTSLGGNRSIQLIKVGNRILVVGVGENIQLLYEINSEDEINELLSHQDTELPIREPLSFLKNKIFKKDETSQDSVSEQNFKAIFKDQLSHLQKDRKKLLDELSRKGKREHE</sequence>
<evidence type="ECO:0000256" key="1">
    <source>
        <dbReference type="ARBA" id="ARBA00004236"/>
    </source>
</evidence>
<dbReference type="Proteomes" id="UP001597214">
    <property type="component" value="Unassembled WGS sequence"/>
</dbReference>